<dbReference type="Proteomes" id="UP000319160">
    <property type="component" value="Unassembled WGS sequence"/>
</dbReference>
<organism evidence="2 3">
    <name type="scientific">Xylaria flabelliformis</name>
    <dbReference type="NCBI Taxonomy" id="2512241"/>
    <lineage>
        <taxon>Eukaryota</taxon>
        <taxon>Fungi</taxon>
        <taxon>Dikarya</taxon>
        <taxon>Ascomycota</taxon>
        <taxon>Pezizomycotina</taxon>
        <taxon>Sordariomycetes</taxon>
        <taxon>Xylariomycetidae</taxon>
        <taxon>Xylariales</taxon>
        <taxon>Xylariaceae</taxon>
        <taxon>Xylaria</taxon>
    </lineage>
</organism>
<gene>
    <name evidence="2" type="ORF">FHL15_003529</name>
</gene>
<keyword evidence="3" id="KW-1185">Reference proteome</keyword>
<evidence type="ECO:0000313" key="3">
    <source>
        <dbReference type="Proteomes" id="UP000319160"/>
    </source>
</evidence>
<dbReference type="OrthoDB" id="2418081at2759"/>
<evidence type="ECO:0000256" key="1">
    <source>
        <dbReference type="SAM" id="MobiDB-lite"/>
    </source>
</evidence>
<comment type="caution">
    <text evidence="2">The sequence shown here is derived from an EMBL/GenBank/DDBJ whole genome shotgun (WGS) entry which is preliminary data.</text>
</comment>
<evidence type="ECO:0000313" key="2">
    <source>
        <dbReference type="EMBL" id="TRX95571.1"/>
    </source>
</evidence>
<name>A0A553I5T7_9PEZI</name>
<proteinExistence type="predicted"/>
<protein>
    <submittedName>
        <fullName evidence="2">Uncharacterized protein</fullName>
    </submittedName>
</protein>
<reference evidence="3" key="1">
    <citation type="submission" date="2019-06" db="EMBL/GenBank/DDBJ databases">
        <title>Draft genome sequence of the griseofulvin-producing fungus Xylaria cubensis strain G536.</title>
        <authorList>
            <person name="Mead M.E."/>
            <person name="Raja H.A."/>
            <person name="Steenwyk J.L."/>
            <person name="Knowles S.L."/>
            <person name="Oberlies N.H."/>
            <person name="Rokas A."/>
        </authorList>
    </citation>
    <scope>NUCLEOTIDE SEQUENCE [LARGE SCALE GENOMIC DNA]</scope>
    <source>
        <strain evidence="3">G536</strain>
    </source>
</reference>
<accession>A0A553I5T7</accession>
<dbReference type="EMBL" id="VFLP01000015">
    <property type="protein sequence ID" value="TRX95571.1"/>
    <property type="molecule type" value="Genomic_DNA"/>
</dbReference>
<dbReference type="AlphaFoldDB" id="A0A553I5T7"/>
<feature type="region of interest" description="Disordered" evidence="1">
    <location>
        <begin position="15"/>
        <end position="49"/>
    </location>
</feature>
<sequence>MCGYLHFQQDIEDAVRSGKEAQSNGDDEHNPFAVPDEEGCAGAGYGNADEKKPYTLGEAAARTIRVAGYTWAWVIGTKYPQK</sequence>